<proteinExistence type="inferred from homology"/>
<dbReference type="InterPro" id="IPR001099">
    <property type="entry name" value="Chalcone/stilbene_synt_N"/>
</dbReference>
<sequence>MSPSAVNSKVTPPYQRPNLYIHGIGVEYPPYEIKPEQLATLARRHYPSSPALEKVLTINEYTGIDARSAIGTIDHPIANGPEAPSIAELCEVFLDHGVKLSVQACRRALEQWGGDLSEITHVVATTCTNSANPGYDHYVVKQLGLNQSIEKVLLHGVGCSGGLAALRTAANIALGASFRRKPARILVLACEVSSILVRSELDSIHKDQEVRIGVALFSDCASAVVLGNGFSNRYDEEPILELLDWDHRIIENTEKDLGFDVDPVGWKVVLTQRVPKLASAAVPAMFEDLVGSIPELVDAGKFKAADYDWALHPGGATVLSGIEKTMHLKPEHLRASYEIYISHGNSSSATIFSVMDRLLKGETTEHIVGCAFGPGIAVEMMMFKRSVSGSNSGTASPTASLTETLVAEDVD</sequence>
<dbReference type="PIRSF" id="PIRSF000451">
    <property type="entry name" value="PKS_III"/>
    <property type="match status" value="1"/>
</dbReference>
<name>A0A0D2C9T2_9EURO</name>
<dbReference type="InterPro" id="IPR011141">
    <property type="entry name" value="Polyketide_synthase_type-III"/>
</dbReference>
<dbReference type="HOGENOM" id="CLU_034992_1_1_1"/>
<evidence type="ECO:0008006" key="8">
    <source>
        <dbReference type="Google" id="ProtNLM"/>
    </source>
</evidence>
<feature type="domain" description="Chalcone/stilbene synthase C-terminal" evidence="5">
    <location>
        <begin position="248"/>
        <end position="384"/>
    </location>
</feature>
<evidence type="ECO:0000313" key="6">
    <source>
        <dbReference type="EMBL" id="KIW20334.1"/>
    </source>
</evidence>
<dbReference type="OrthoDB" id="329835at2759"/>
<dbReference type="CDD" id="cd00831">
    <property type="entry name" value="CHS_like"/>
    <property type="match status" value="1"/>
</dbReference>
<gene>
    <name evidence="6" type="ORF">PV08_00909</name>
</gene>
<organism evidence="6 7">
    <name type="scientific">Exophiala spinifera</name>
    <dbReference type="NCBI Taxonomy" id="91928"/>
    <lineage>
        <taxon>Eukaryota</taxon>
        <taxon>Fungi</taxon>
        <taxon>Dikarya</taxon>
        <taxon>Ascomycota</taxon>
        <taxon>Pezizomycotina</taxon>
        <taxon>Eurotiomycetes</taxon>
        <taxon>Chaetothyriomycetidae</taxon>
        <taxon>Chaetothyriales</taxon>
        <taxon>Herpotrichiellaceae</taxon>
        <taxon>Exophiala</taxon>
    </lineage>
</organism>
<evidence type="ECO:0000256" key="3">
    <source>
        <dbReference type="RuleBase" id="RU003633"/>
    </source>
</evidence>
<dbReference type="STRING" id="91928.A0A0D2C9T2"/>
<protein>
    <recommendedName>
        <fullName evidence="8">Chalcone synthase</fullName>
    </recommendedName>
</protein>
<dbReference type="GO" id="GO:0016747">
    <property type="term" value="F:acyltransferase activity, transferring groups other than amino-acyl groups"/>
    <property type="evidence" value="ECO:0007669"/>
    <property type="project" value="InterPro"/>
</dbReference>
<evidence type="ECO:0000256" key="1">
    <source>
        <dbReference type="ARBA" id="ARBA00005531"/>
    </source>
</evidence>
<keyword evidence="7" id="KW-1185">Reference proteome</keyword>
<keyword evidence="2 3" id="KW-0808">Transferase</keyword>
<keyword evidence="3" id="KW-0012">Acyltransferase</keyword>
<comment type="similarity">
    <text evidence="1 3">Belongs to the thiolase-like superfamily. Chalcone/stilbene synthases family.</text>
</comment>
<dbReference type="RefSeq" id="XP_016240550.1">
    <property type="nucleotide sequence ID" value="XM_016375274.1"/>
</dbReference>
<dbReference type="Gene3D" id="3.40.47.10">
    <property type="match status" value="2"/>
</dbReference>
<dbReference type="SUPFAM" id="SSF53901">
    <property type="entry name" value="Thiolase-like"/>
    <property type="match status" value="2"/>
</dbReference>
<feature type="domain" description="Chalcone/stilbene synthase N-terminal" evidence="4">
    <location>
        <begin position="76"/>
        <end position="228"/>
    </location>
</feature>
<accession>A0A0D2C9T2</accession>
<dbReference type="InterPro" id="IPR016039">
    <property type="entry name" value="Thiolase-like"/>
</dbReference>
<dbReference type="EMBL" id="KN847492">
    <property type="protein sequence ID" value="KIW20334.1"/>
    <property type="molecule type" value="Genomic_DNA"/>
</dbReference>
<dbReference type="VEuPathDB" id="FungiDB:PV08_00909"/>
<dbReference type="Pfam" id="PF00195">
    <property type="entry name" value="Chal_sti_synt_N"/>
    <property type="match status" value="1"/>
</dbReference>
<dbReference type="GeneID" id="27327992"/>
<evidence type="ECO:0000313" key="7">
    <source>
        <dbReference type="Proteomes" id="UP000053328"/>
    </source>
</evidence>
<dbReference type="GO" id="GO:0030639">
    <property type="term" value="P:polyketide biosynthetic process"/>
    <property type="evidence" value="ECO:0007669"/>
    <property type="project" value="TreeGrafter"/>
</dbReference>
<dbReference type="Proteomes" id="UP000053328">
    <property type="component" value="Unassembled WGS sequence"/>
</dbReference>
<evidence type="ECO:0000259" key="5">
    <source>
        <dbReference type="Pfam" id="PF02797"/>
    </source>
</evidence>
<dbReference type="PANTHER" id="PTHR11877:SF46">
    <property type="entry name" value="TYPE III POLYKETIDE SYNTHASE A"/>
    <property type="match status" value="1"/>
</dbReference>
<dbReference type="PANTHER" id="PTHR11877">
    <property type="entry name" value="HYDROXYMETHYLGLUTARYL-COA SYNTHASE"/>
    <property type="match status" value="1"/>
</dbReference>
<evidence type="ECO:0000256" key="2">
    <source>
        <dbReference type="ARBA" id="ARBA00022679"/>
    </source>
</evidence>
<evidence type="ECO:0000259" key="4">
    <source>
        <dbReference type="Pfam" id="PF00195"/>
    </source>
</evidence>
<dbReference type="InterPro" id="IPR012328">
    <property type="entry name" value="Chalcone/stilbene_synt_C"/>
</dbReference>
<dbReference type="Pfam" id="PF02797">
    <property type="entry name" value="Chal_sti_synt_C"/>
    <property type="match status" value="1"/>
</dbReference>
<dbReference type="AlphaFoldDB" id="A0A0D2C9T2"/>
<reference evidence="6 7" key="1">
    <citation type="submission" date="2015-01" db="EMBL/GenBank/DDBJ databases">
        <title>The Genome Sequence of Exophiala spinifera CBS89968.</title>
        <authorList>
            <consortium name="The Broad Institute Genomics Platform"/>
            <person name="Cuomo C."/>
            <person name="de Hoog S."/>
            <person name="Gorbushina A."/>
            <person name="Stielow B."/>
            <person name="Teixiera M."/>
            <person name="Abouelleil A."/>
            <person name="Chapman S.B."/>
            <person name="Priest M."/>
            <person name="Young S.K."/>
            <person name="Wortman J."/>
            <person name="Nusbaum C."/>
            <person name="Birren B."/>
        </authorList>
    </citation>
    <scope>NUCLEOTIDE SEQUENCE [LARGE SCALE GENOMIC DNA]</scope>
    <source>
        <strain evidence="6 7">CBS 89968</strain>
    </source>
</reference>